<evidence type="ECO:0000256" key="5">
    <source>
        <dbReference type="ARBA" id="ARBA00022989"/>
    </source>
</evidence>
<keyword evidence="3" id="KW-1003">Cell membrane</keyword>
<evidence type="ECO:0000313" key="9">
    <source>
        <dbReference type="EMBL" id="KFN08228.1"/>
    </source>
</evidence>
<dbReference type="GeneID" id="77007471"/>
<organism evidence="9 10">
    <name type="scientific">Paenibacillus macerans</name>
    <name type="common">Bacillus macerans</name>
    <dbReference type="NCBI Taxonomy" id="44252"/>
    <lineage>
        <taxon>Bacteria</taxon>
        <taxon>Bacillati</taxon>
        <taxon>Bacillota</taxon>
        <taxon>Bacilli</taxon>
        <taxon>Bacillales</taxon>
        <taxon>Paenibacillaceae</taxon>
        <taxon>Paenibacillus</taxon>
    </lineage>
</organism>
<dbReference type="AlphaFoldDB" id="A0A090ZCS5"/>
<dbReference type="HOGENOM" id="CLU_133067_1_3_9"/>
<gene>
    <name evidence="9" type="primary">sugE</name>
    <name evidence="9" type="ORF">DJ90_1557</name>
</gene>
<dbReference type="PANTHER" id="PTHR30561:SF0">
    <property type="entry name" value="GUANIDINIUM EXPORTER"/>
    <property type="match status" value="1"/>
</dbReference>
<dbReference type="GO" id="GO:0022857">
    <property type="term" value="F:transmembrane transporter activity"/>
    <property type="evidence" value="ECO:0007669"/>
    <property type="project" value="InterPro"/>
</dbReference>
<keyword evidence="5 8" id="KW-1133">Transmembrane helix</keyword>
<dbReference type="RefSeq" id="WP_036623303.1">
    <property type="nucleotide sequence ID" value="NZ_BGML01000003.1"/>
</dbReference>
<feature type="transmembrane region" description="Helical" evidence="8">
    <location>
        <begin position="6"/>
        <end position="23"/>
    </location>
</feature>
<dbReference type="OrthoDB" id="21828at2"/>
<evidence type="ECO:0000256" key="3">
    <source>
        <dbReference type="ARBA" id="ARBA00022475"/>
    </source>
</evidence>
<evidence type="ECO:0000256" key="7">
    <source>
        <dbReference type="RuleBase" id="RU003942"/>
    </source>
</evidence>
<comment type="caution">
    <text evidence="9">The sequence shown here is derived from an EMBL/GenBank/DDBJ whole genome shotgun (WGS) entry which is preliminary data.</text>
</comment>
<feature type="transmembrane region" description="Helical" evidence="8">
    <location>
        <begin position="87"/>
        <end position="103"/>
    </location>
</feature>
<sequence length="104" mass="11241">MSWIFIVIAGLMEIGVVISLKYAEGFTRLKPTLAFIGFMSLSLFLLSLSLKEIPISIGYGIWTGIGAAGSVLTGMFLFKETKDMKRLLLVAGIIISIVGLKLVS</sequence>
<name>A0A090ZCS5_PAEMA</name>
<feature type="transmembrane region" description="Helical" evidence="8">
    <location>
        <begin position="56"/>
        <end position="78"/>
    </location>
</feature>
<protein>
    <submittedName>
        <fullName evidence="9">Quaternary ammonium compound-resistance protein sugE</fullName>
    </submittedName>
</protein>
<dbReference type="InterPro" id="IPR037185">
    <property type="entry name" value="EmrE-like"/>
</dbReference>
<dbReference type="InterPro" id="IPR000390">
    <property type="entry name" value="Small_drug/metabolite_transptr"/>
</dbReference>
<evidence type="ECO:0000256" key="6">
    <source>
        <dbReference type="ARBA" id="ARBA00023136"/>
    </source>
</evidence>
<dbReference type="SUPFAM" id="SSF103481">
    <property type="entry name" value="Multidrug resistance efflux transporter EmrE"/>
    <property type="match status" value="1"/>
</dbReference>
<dbReference type="FunFam" id="1.10.3730.20:FF:000001">
    <property type="entry name" value="Quaternary ammonium compound resistance transporter SugE"/>
    <property type="match status" value="1"/>
</dbReference>
<keyword evidence="6 8" id="KW-0472">Membrane</keyword>
<evidence type="ECO:0000313" key="10">
    <source>
        <dbReference type="Proteomes" id="UP000029278"/>
    </source>
</evidence>
<evidence type="ECO:0000256" key="4">
    <source>
        <dbReference type="ARBA" id="ARBA00022692"/>
    </source>
</evidence>
<keyword evidence="10" id="KW-1185">Reference proteome</keyword>
<dbReference type="Gene3D" id="1.10.3730.20">
    <property type="match status" value="1"/>
</dbReference>
<evidence type="ECO:0000256" key="2">
    <source>
        <dbReference type="ARBA" id="ARBA00022448"/>
    </source>
</evidence>
<dbReference type="PANTHER" id="PTHR30561">
    <property type="entry name" value="SMR FAMILY PROTON-DEPENDENT DRUG EFFLUX TRANSPORTER SUGE"/>
    <property type="match status" value="1"/>
</dbReference>
<evidence type="ECO:0000256" key="1">
    <source>
        <dbReference type="ARBA" id="ARBA00004651"/>
    </source>
</evidence>
<dbReference type="Pfam" id="PF00893">
    <property type="entry name" value="Multi_Drug_Res"/>
    <property type="match status" value="1"/>
</dbReference>
<reference evidence="9 10" key="1">
    <citation type="submission" date="2014-04" db="EMBL/GenBank/DDBJ databases">
        <authorList>
            <person name="Bishop-Lilly K.A."/>
            <person name="Broomall S.M."/>
            <person name="Chain P.S."/>
            <person name="Chertkov O."/>
            <person name="Coyne S.R."/>
            <person name="Daligault H.E."/>
            <person name="Davenport K.W."/>
            <person name="Erkkila T."/>
            <person name="Frey K.G."/>
            <person name="Gibbons H.S."/>
            <person name="Gu W."/>
            <person name="Jaissle J."/>
            <person name="Johnson S.L."/>
            <person name="Koroleva G.I."/>
            <person name="Ladner J.T."/>
            <person name="Lo C.-C."/>
            <person name="Minogue T.D."/>
            <person name="Munk C."/>
            <person name="Palacios G.F."/>
            <person name="Redden C.L."/>
            <person name="Rosenzweig C.N."/>
            <person name="Scholz M.B."/>
            <person name="Teshima H."/>
            <person name="Xu Y."/>
        </authorList>
    </citation>
    <scope>NUCLEOTIDE SEQUENCE [LARGE SCALE GENOMIC DNA]</scope>
    <source>
        <strain evidence="9 10">8244</strain>
    </source>
</reference>
<feature type="transmembrane region" description="Helical" evidence="8">
    <location>
        <begin position="32"/>
        <end position="50"/>
    </location>
</feature>
<dbReference type="PATRIC" id="fig|44252.3.peg.3179"/>
<accession>A0A090ZCS5</accession>
<dbReference type="InterPro" id="IPR045324">
    <property type="entry name" value="Small_multidrug_res"/>
</dbReference>
<dbReference type="GO" id="GO:0005886">
    <property type="term" value="C:plasma membrane"/>
    <property type="evidence" value="ECO:0007669"/>
    <property type="project" value="UniProtKB-SubCell"/>
</dbReference>
<keyword evidence="4 7" id="KW-0812">Transmembrane</keyword>
<comment type="similarity">
    <text evidence="7">Belongs to the drug/metabolite transporter (DMT) superfamily. Small multidrug resistance (SMR) (TC 2.A.7.1) family.</text>
</comment>
<dbReference type="STRING" id="44252.DJ90_1557"/>
<keyword evidence="2" id="KW-0813">Transport</keyword>
<dbReference type="EMBL" id="JMQA01000029">
    <property type="protein sequence ID" value="KFN08228.1"/>
    <property type="molecule type" value="Genomic_DNA"/>
</dbReference>
<comment type="subcellular location">
    <subcellularLocation>
        <location evidence="1 7">Cell membrane</location>
        <topology evidence="1 7">Multi-pass membrane protein</topology>
    </subcellularLocation>
</comment>
<dbReference type="Proteomes" id="UP000029278">
    <property type="component" value="Unassembled WGS sequence"/>
</dbReference>
<proteinExistence type="inferred from homology"/>
<evidence type="ECO:0000256" key="8">
    <source>
        <dbReference type="SAM" id="Phobius"/>
    </source>
</evidence>